<proteinExistence type="predicted"/>
<evidence type="ECO:0000313" key="1">
    <source>
        <dbReference type="EMBL" id="SVE40229.1"/>
    </source>
</evidence>
<accession>A0A383D7I0</accession>
<name>A0A383D7I0_9ZZZZ</name>
<sequence>MSEIVEFVHHNAARVSPKILQGIHAKLPQLKLEFAEIHAPKYPHLVDQLEFLADVIEDYAEDADGDIPYFVLAEACFALAYAHNQDDLIPSHVPDVGYADDSSVVRTVLIENEKVLSEYAKRHELDWGEITTKA</sequence>
<gene>
    <name evidence="1" type="ORF">METZ01_LOCUS493083</name>
</gene>
<dbReference type="AlphaFoldDB" id="A0A383D7I0"/>
<organism evidence="1">
    <name type="scientific">marine metagenome</name>
    <dbReference type="NCBI Taxonomy" id="408172"/>
    <lineage>
        <taxon>unclassified sequences</taxon>
        <taxon>metagenomes</taxon>
        <taxon>ecological metagenomes</taxon>
    </lineage>
</organism>
<protein>
    <recommendedName>
        <fullName evidence="2">DUF1232 domain-containing protein</fullName>
    </recommendedName>
</protein>
<dbReference type="EMBL" id="UINC01214824">
    <property type="protein sequence ID" value="SVE40229.1"/>
    <property type="molecule type" value="Genomic_DNA"/>
</dbReference>
<evidence type="ECO:0008006" key="2">
    <source>
        <dbReference type="Google" id="ProtNLM"/>
    </source>
</evidence>
<reference evidence="1" key="1">
    <citation type="submission" date="2018-05" db="EMBL/GenBank/DDBJ databases">
        <authorList>
            <person name="Lanie J.A."/>
            <person name="Ng W.-L."/>
            <person name="Kazmierczak K.M."/>
            <person name="Andrzejewski T.M."/>
            <person name="Davidsen T.M."/>
            <person name="Wayne K.J."/>
            <person name="Tettelin H."/>
            <person name="Glass J.I."/>
            <person name="Rusch D."/>
            <person name="Podicherti R."/>
            <person name="Tsui H.-C.T."/>
            <person name="Winkler M.E."/>
        </authorList>
    </citation>
    <scope>NUCLEOTIDE SEQUENCE</scope>
</reference>